<sequence>MTSPPGGGTRRRRPVAVPLAILAIATGLGITAALGGFAEAPKEPPKQLGPGAAVDQKLFLTKFVASRTVFQPDEYGGEGKRFLEVELEVTNKGDRTEGVGSPGQGGKQGLLYGKSLLKMTPEITNEFGPISMIIDEGVPSQQLHPGMTSAVVFRYELAQGQQAPENVTFDVGVFDPDPDSVTGADLGLILESESDAKGAPPKVEAKVTLPVQRGEAG</sequence>
<feature type="transmembrane region" description="Helical" evidence="2">
    <location>
        <begin position="15"/>
        <end position="38"/>
    </location>
</feature>
<evidence type="ECO:0000256" key="2">
    <source>
        <dbReference type="SAM" id="Phobius"/>
    </source>
</evidence>
<protein>
    <recommendedName>
        <fullName evidence="5">DUF4352 domain-containing protein</fullName>
    </recommendedName>
</protein>
<reference evidence="3 4" key="1">
    <citation type="submission" date="2021-01" db="EMBL/GenBank/DDBJ databases">
        <title>Whole genome shotgun sequence of Planobispora longispora NBRC 13918.</title>
        <authorList>
            <person name="Komaki H."/>
            <person name="Tamura T."/>
        </authorList>
    </citation>
    <scope>NUCLEOTIDE SEQUENCE [LARGE SCALE GENOMIC DNA]</scope>
    <source>
        <strain evidence="3 4">NBRC 13918</strain>
    </source>
</reference>
<comment type="caution">
    <text evidence="3">The sequence shown here is derived from an EMBL/GenBank/DDBJ whole genome shotgun (WGS) entry which is preliminary data.</text>
</comment>
<keyword evidence="2" id="KW-0472">Membrane</keyword>
<dbReference type="AlphaFoldDB" id="A0A8J3W436"/>
<dbReference type="EMBL" id="BOOH01000019">
    <property type="protein sequence ID" value="GIH76024.1"/>
    <property type="molecule type" value="Genomic_DNA"/>
</dbReference>
<organism evidence="3 4">
    <name type="scientific">Planobispora longispora</name>
    <dbReference type="NCBI Taxonomy" id="28887"/>
    <lineage>
        <taxon>Bacteria</taxon>
        <taxon>Bacillati</taxon>
        <taxon>Actinomycetota</taxon>
        <taxon>Actinomycetes</taxon>
        <taxon>Streptosporangiales</taxon>
        <taxon>Streptosporangiaceae</taxon>
        <taxon>Planobispora</taxon>
    </lineage>
</organism>
<evidence type="ECO:0008006" key="5">
    <source>
        <dbReference type="Google" id="ProtNLM"/>
    </source>
</evidence>
<feature type="region of interest" description="Disordered" evidence="1">
    <location>
        <begin position="192"/>
        <end position="217"/>
    </location>
</feature>
<name>A0A8J3W436_9ACTN</name>
<evidence type="ECO:0000313" key="3">
    <source>
        <dbReference type="EMBL" id="GIH76024.1"/>
    </source>
</evidence>
<keyword evidence="2" id="KW-0812">Transmembrane</keyword>
<proteinExistence type="predicted"/>
<accession>A0A8J3W436</accession>
<keyword evidence="4" id="KW-1185">Reference proteome</keyword>
<evidence type="ECO:0000256" key="1">
    <source>
        <dbReference type="SAM" id="MobiDB-lite"/>
    </source>
</evidence>
<keyword evidence="2" id="KW-1133">Transmembrane helix</keyword>
<dbReference type="Proteomes" id="UP000616724">
    <property type="component" value="Unassembled WGS sequence"/>
</dbReference>
<dbReference type="RefSeq" id="WP_203890653.1">
    <property type="nucleotide sequence ID" value="NZ_BOOH01000019.1"/>
</dbReference>
<gene>
    <name evidence="3" type="ORF">Plo01_24530</name>
</gene>
<evidence type="ECO:0000313" key="4">
    <source>
        <dbReference type="Proteomes" id="UP000616724"/>
    </source>
</evidence>